<dbReference type="PANTHER" id="PTHR10443:SF12">
    <property type="entry name" value="DIPEPTIDASE"/>
    <property type="match status" value="1"/>
</dbReference>
<dbReference type="HOGENOM" id="CLU_031404_2_0_11"/>
<evidence type="ECO:0000313" key="1">
    <source>
        <dbReference type="EMBL" id="ACY22643.1"/>
    </source>
</evidence>
<sequence length="333" mass="36116">MRTLVDVTTSRVDGRSTAPRVWDQHACLPLQPDADVAVLNRFRHGAGTYVSVNVGYSPQSLADSLALLDAFRGGIERLEATRLVSTAEDVVAATDRGELAVAFDLEDSGPLDGDLDNVRRFYDLGVRTMLPSYNHANAAGCGCLDADDTGLTAWGRRLVAEMNSVGMVPDGSHCSARTGLDMCEISTAPVIYSHSCMRAVWEHPRNISDDKARACAETGGVVGITGVGIFLGPNTPTLDAMTRHLEYAVDVVGIEHVGVSSDHSFDQDDFYAEVAANPDAFDESYTRWGPIRWMEPEVFVTLGVHLAGRGWGDEDIRKVLGGNFLRVAEESWR</sequence>
<dbReference type="GO" id="GO:0070573">
    <property type="term" value="F:metallodipeptidase activity"/>
    <property type="evidence" value="ECO:0007669"/>
    <property type="project" value="InterPro"/>
</dbReference>
<evidence type="ECO:0000313" key="2">
    <source>
        <dbReference type="Proteomes" id="UP000001219"/>
    </source>
</evidence>
<keyword evidence="1" id="KW-0224">Dipeptidase</keyword>
<reference evidence="2" key="1">
    <citation type="submission" date="2009-10" db="EMBL/GenBank/DDBJ databases">
        <title>The complete chromosome of Gordonia bronchialis DSM 43247.</title>
        <authorList>
            <consortium name="US DOE Joint Genome Institute (JGI-PGF)"/>
            <person name="Lucas S."/>
            <person name="Copeland A."/>
            <person name="Lapidus A."/>
            <person name="Glavina del Rio T."/>
            <person name="Dalin E."/>
            <person name="Tice H."/>
            <person name="Bruce D."/>
            <person name="Goodwin L."/>
            <person name="Pitluck S."/>
            <person name="Kyrpides N."/>
            <person name="Mavromatis K."/>
            <person name="Ivanova N."/>
            <person name="Ovchinnikova G."/>
            <person name="Saunders E."/>
            <person name="Brettin T."/>
            <person name="Detter J.C."/>
            <person name="Han C."/>
            <person name="Larimer F."/>
            <person name="Land M."/>
            <person name="Hauser L."/>
            <person name="Markowitz V."/>
            <person name="Cheng J.-F."/>
            <person name="Hugenholtz P."/>
            <person name="Woyke T."/>
            <person name="Wu D."/>
            <person name="Jando M."/>
            <person name="Schneider S."/>
            <person name="Goeker M."/>
            <person name="Klenk H.-P."/>
            <person name="Eisen J.A."/>
        </authorList>
    </citation>
    <scope>NUCLEOTIDE SEQUENCE [LARGE SCALE GENOMIC DNA]</scope>
    <source>
        <strain evidence="2">ATCC 25592 / DSM 43247 / BCRC 13721 / JCM 3198 / KCTC 3076 / NBRC 16047 / NCTC 10667</strain>
    </source>
</reference>
<dbReference type="Pfam" id="PF01244">
    <property type="entry name" value="Peptidase_M19"/>
    <property type="match status" value="1"/>
</dbReference>
<dbReference type="KEGG" id="gbr:Gbro_3448"/>
<dbReference type="GO" id="GO:0006508">
    <property type="term" value="P:proteolysis"/>
    <property type="evidence" value="ECO:0007669"/>
    <property type="project" value="InterPro"/>
</dbReference>
<dbReference type="EC" id="3.4.13.19" evidence="1"/>
<dbReference type="PANTHER" id="PTHR10443">
    <property type="entry name" value="MICROSOMAL DIPEPTIDASE"/>
    <property type="match status" value="1"/>
</dbReference>
<keyword evidence="2" id="KW-1185">Reference proteome</keyword>
<dbReference type="InterPro" id="IPR008257">
    <property type="entry name" value="Pept_M19"/>
</dbReference>
<accession>D0LE51</accession>
<reference evidence="1 2" key="2">
    <citation type="journal article" date="2010" name="Stand. Genomic Sci.">
        <title>Complete genome sequence of Gordonia bronchialis type strain (3410).</title>
        <authorList>
            <person name="Ivanova N."/>
            <person name="Sikorski J."/>
            <person name="Jando M."/>
            <person name="Lapidus A."/>
            <person name="Nolan M."/>
            <person name="Lucas S."/>
            <person name="Del Rio T.G."/>
            <person name="Tice H."/>
            <person name="Copeland A."/>
            <person name="Cheng J.F."/>
            <person name="Chen F."/>
            <person name="Bruce D."/>
            <person name="Goodwin L."/>
            <person name="Pitluck S."/>
            <person name="Mavromatis K."/>
            <person name="Ovchinnikova G."/>
            <person name="Pati A."/>
            <person name="Chen A."/>
            <person name="Palaniappan K."/>
            <person name="Land M."/>
            <person name="Hauser L."/>
            <person name="Chang Y.J."/>
            <person name="Jeffries C.D."/>
            <person name="Chain P."/>
            <person name="Saunders E."/>
            <person name="Han C."/>
            <person name="Detter J.C."/>
            <person name="Brettin T."/>
            <person name="Rohde M."/>
            <person name="Goker M."/>
            <person name="Bristow J."/>
            <person name="Eisen J.A."/>
            <person name="Markowitz V."/>
            <person name="Hugenholtz P."/>
            <person name="Klenk H.P."/>
            <person name="Kyrpides N.C."/>
        </authorList>
    </citation>
    <scope>NUCLEOTIDE SEQUENCE [LARGE SCALE GENOMIC DNA]</scope>
    <source>
        <strain evidence="2">ATCC 25592 / DSM 43247 / BCRC 13721 / JCM 3198 / KCTC 3076 / NBRC 16047 / NCTC 10667</strain>
    </source>
</reference>
<keyword evidence="1" id="KW-0378">Hydrolase</keyword>
<dbReference type="Gene3D" id="3.20.20.140">
    <property type="entry name" value="Metal-dependent hydrolases"/>
    <property type="match status" value="1"/>
</dbReference>
<keyword evidence="1" id="KW-0645">Protease</keyword>
<name>D0LE51_GORB4</name>
<dbReference type="eggNOG" id="COG2355">
    <property type="taxonomic scope" value="Bacteria"/>
</dbReference>
<proteinExistence type="predicted"/>
<protein>
    <submittedName>
        <fullName evidence="1">Membrane dipeptidase</fullName>
        <ecNumber evidence="1">3.4.13.19</ecNumber>
    </submittedName>
</protein>
<dbReference type="EMBL" id="CP001802">
    <property type="protein sequence ID" value="ACY22643.1"/>
    <property type="molecule type" value="Genomic_DNA"/>
</dbReference>
<organism evidence="1 2">
    <name type="scientific">Gordonia bronchialis (strain ATCC 25592 / DSM 43247 / BCRC 13721 / JCM 3198 / KCTC 3076 / NBRC 16047 / NCTC 10667)</name>
    <name type="common">Rhodococcus bronchialis</name>
    <dbReference type="NCBI Taxonomy" id="526226"/>
    <lineage>
        <taxon>Bacteria</taxon>
        <taxon>Bacillati</taxon>
        <taxon>Actinomycetota</taxon>
        <taxon>Actinomycetes</taxon>
        <taxon>Mycobacteriales</taxon>
        <taxon>Gordoniaceae</taxon>
        <taxon>Gordonia</taxon>
    </lineage>
</organism>
<dbReference type="AlphaFoldDB" id="D0LE51"/>
<gene>
    <name evidence="1" type="ordered locus">Gbro_3448</name>
</gene>
<dbReference type="SUPFAM" id="SSF51556">
    <property type="entry name" value="Metallo-dependent hydrolases"/>
    <property type="match status" value="1"/>
</dbReference>
<dbReference type="InterPro" id="IPR032466">
    <property type="entry name" value="Metal_Hydrolase"/>
</dbReference>
<dbReference type="PROSITE" id="PS51365">
    <property type="entry name" value="RENAL_DIPEPTIDASE_2"/>
    <property type="match status" value="1"/>
</dbReference>
<dbReference type="Proteomes" id="UP000001219">
    <property type="component" value="Chromosome"/>
</dbReference>